<reference evidence="2 3" key="1">
    <citation type="submission" date="2021-10" db="EMBL/GenBank/DDBJ databases">
        <title>Collection of gut derived symbiotic bacterial strains cultured from healthy donors.</title>
        <authorList>
            <person name="Lin H."/>
            <person name="Littmann E."/>
            <person name="Kohout C."/>
            <person name="Pamer E.G."/>
        </authorList>
    </citation>
    <scope>NUCLEOTIDE SEQUENCE [LARGE SCALE GENOMIC DNA]</scope>
    <source>
        <strain evidence="2 3">DFI.1.165</strain>
    </source>
</reference>
<sequence length="140" mass="16403">MRQQRKRVVSVLIMLFFLCLLLGETTYYQYKAVNNVPSQNQTETVVKTPDSVLHLIEQFQPRQTLNSRAILSHLLRNMPERLRVGAVFLVLIILAAFTIEIKRGEQEQSSCQFQTFFQNILNILHRWDGKKDVLFLCNYS</sequence>
<evidence type="ECO:0000313" key="3">
    <source>
        <dbReference type="Proteomes" id="UP001299546"/>
    </source>
</evidence>
<organism evidence="2 3">
    <name type="scientific">Bariatricus massiliensis</name>
    <dbReference type="NCBI Taxonomy" id="1745713"/>
    <lineage>
        <taxon>Bacteria</taxon>
        <taxon>Bacillati</taxon>
        <taxon>Bacillota</taxon>
        <taxon>Clostridia</taxon>
        <taxon>Lachnospirales</taxon>
        <taxon>Lachnospiraceae</taxon>
        <taxon>Bariatricus</taxon>
    </lineage>
</organism>
<evidence type="ECO:0000313" key="2">
    <source>
        <dbReference type="EMBL" id="MCB7389175.1"/>
    </source>
</evidence>
<proteinExistence type="predicted"/>
<feature type="transmembrane region" description="Helical" evidence="1">
    <location>
        <begin position="82"/>
        <end position="99"/>
    </location>
</feature>
<dbReference type="EMBL" id="JAJCIS010000019">
    <property type="protein sequence ID" value="MCB7389175.1"/>
    <property type="molecule type" value="Genomic_DNA"/>
</dbReference>
<keyword evidence="1" id="KW-1133">Transmembrane helix</keyword>
<protein>
    <submittedName>
        <fullName evidence="2">Uncharacterized protein</fullName>
    </submittedName>
</protein>
<gene>
    <name evidence="2" type="ORF">LIZ65_17970</name>
</gene>
<name>A0ABS8DL47_9FIRM</name>
<keyword evidence="1" id="KW-0812">Transmembrane</keyword>
<evidence type="ECO:0000256" key="1">
    <source>
        <dbReference type="SAM" id="Phobius"/>
    </source>
</evidence>
<accession>A0ABS8DL47</accession>
<dbReference type="RefSeq" id="WP_066730810.1">
    <property type="nucleotide sequence ID" value="NZ_JAJCIQ010000004.1"/>
</dbReference>
<comment type="caution">
    <text evidence="2">The sequence shown here is derived from an EMBL/GenBank/DDBJ whole genome shotgun (WGS) entry which is preliminary data.</text>
</comment>
<keyword evidence="3" id="KW-1185">Reference proteome</keyword>
<keyword evidence="1" id="KW-0472">Membrane</keyword>
<dbReference type="Proteomes" id="UP001299546">
    <property type="component" value="Unassembled WGS sequence"/>
</dbReference>